<dbReference type="EMBL" id="JBCAWK010000005">
    <property type="protein sequence ID" value="KAK8858743.1"/>
    <property type="molecule type" value="Genomic_DNA"/>
</dbReference>
<dbReference type="Pfam" id="PF13373">
    <property type="entry name" value="Dsc3_C"/>
    <property type="match status" value="1"/>
</dbReference>
<evidence type="ECO:0000256" key="1">
    <source>
        <dbReference type="SAM" id="MobiDB-lite"/>
    </source>
</evidence>
<evidence type="ECO:0000256" key="2">
    <source>
        <dbReference type="SAM" id="Phobius"/>
    </source>
</evidence>
<protein>
    <recommendedName>
        <fullName evidence="3">Ubiquitin-like domain-containing protein</fullName>
    </recommendedName>
</protein>
<feature type="region of interest" description="Disordered" evidence="1">
    <location>
        <begin position="392"/>
        <end position="435"/>
    </location>
</feature>
<feature type="domain" description="Ubiquitin-like" evidence="3">
    <location>
        <begin position="122"/>
        <end position="181"/>
    </location>
</feature>
<dbReference type="GeneID" id="92180230"/>
<sequence length="496" mass="52826">MSPPNPASSSNENEPLLPTSTSSTPSGPASRRLQARRYIHPQTSPLSKHKLSLGTQIKGKGKAKARSSGSSSSEESSNEDDQGDPERAATAIAAAGGERVTKVAGRLRGKGKGKETERGRHVTIIFGNESQVTGGNLEIWVEDGENVGGVKEQIRHLRPALSPLNLRLIHSGRLLTDGILLLPWLRTLEERVRRQAAGVGGEVESVLKDVGLGEDDDDDDGGDDDEGQRDGAKGGGRGRKREGSSGDERVWLHCIVGGREERKAVDEEEATPAAPRRRGFDVLLDAGLSAAEVAQMRRQFYESRGEEVPEGMDLGDVNDEHARALEEQWIEGDMTAETATTSTEGLYTSILHGLLTGFLFAIIPWFFFRELPLPNFFDADAEALTLFQARTQAHSETQSGPQGDSTTTTRRDSSNDSHPGQGGGPSTTAAAAAVAGAAGAETQSGDMGRRVAARVAGNLGVGGETLTGQVFGKRMQMGILLGTILNFAFGVLRMIN</sequence>
<reference evidence="4 5" key="1">
    <citation type="journal article" date="2024" name="bioRxiv">
        <title>Comparative genomics of Cryptococcus and Kwoniella reveals pathogenesis evolution and contrasting karyotype dynamics via intercentromeric recombination or chromosome fusion.</title>
        <authorList>
            <person name="Coelho M.A."/>
            <person name="David-Palma M."/>
            <person name="Shea T."/>
            <person name="Bowers K."/>
            <person name="McGinley-Smith S."/>
            <person name="Mohammad A.W."/>
            <person name="Gnirke A."/>
            <person name="Yurkov A.M."/>
            <person name="Nowrousian M."/>
            <person name="Sun S."/>
            <person name="Cuomo C.A."/>
            <person name="Heitman J."/>
        </authorList>
    </citation>
    <scope>NUCLEOTIDE SEQUENCE [LARGE SCALE GENOMIC DNA]</scope>
    <source>
        <strain evidence="4 5">CBS 13917</strain>
    </source>
</reference>
<dbReference type="InterPro" id="IPR045226">
    <property type="entry name" value="Dsc3"/>
</dbReference>
<feature type="region of interest" description="Disordered" evidence="1">
    <location>
        <begin position="205"/>
        <end position="245"/>
    </location>
</feature>
<feature type="compositionally biased region" description="Acidic residues" evidence="1">
    <location>
        <begin position="212"/>
        <end position="227"/>
    </location>
</feature>
<gene>
    <name evidence="4" type="ORF">IAR55_002972</name>
</gene>
<feature type="compositionally biased region" description="Low complexity" evidence="1">
    <location>
        <begin position="426"/>
        <end position="435"/>
    </location>
</feature>
<dbReference type="KEGG" id="kne:92180230"/>
<dbReference type="Pfam" id="PF10302">
    <property type="entry name" value="Dsc3_N"/>
    <property type="match status" value="1"/>
</dbReference>
<proteinExistence type="predicted"/>
<evidence type="ECO:0000313" key="5">
    <source>
        <dbReference type="Proteomes" id="UP001388673"/>
    </source>
</evidence>
<name>A0AAW0Z055_9TREE</name>
<feature type="compositionally biased region" description="Polar residues" evidence="1">
    <location>
        <begin position="392"/>
        <end position="403"/>
    </location>
</feature>
<feature type="transmembrane region" description="Helical" evidence="2">
    <location>
        <begin position="477"/>
        <end position="495"/>
    </location>
</feature>
<accession>A0AAW0Z055</accession>
<evidence type="ECO:0000313" key="4">
    <source>
        <dbReference type="EMBL" id="KAK8858743.1"/>
    </source>
</evidence>
<keyword evidence="2" id="KW-1133">Transmembrane helix</keyword>
<feature type="compositionally biased region" description="Low complexity" evidence="1">
    <location>
        <begin position="7"/>
        <end position="26"/>
    </location>
</feature>
<dbReference type="InterPro" id="IPR019413">
    <property type="entry name" value="Dsc3_ub-like_dom"/>
</dbReference>
<dbReference type="InterPro" id="IPR000626">
    <property type="entry name" value="Ubiquitin-like_dom"/>
</dbReference>
<organism evidence="4 5">
    <name type="scientific">Kwoniella newhampshirensis</name>
    <dbReference type="NCBI Taxonomy" id="1651941"/>
    <lineage>
        <taxon>Eukaryota</taxon>
        <taxon>Fungi</taxon>
        <taxon>Dikarya</taxon>
        <taxon>Basidiomycota</taxon>
        <taxon>Agaricomycotina</taxon>
        <taxon>Tremellomycetes</taxon>
        <taxon>Tremellales</taxon>
        <taxon>Cryptococcaceae</taxon>
        <taxon>Kwoniella</taxon>
    </lineage>
</organism>
<feature type="transmembrane region" description="Helical" evidence="2">
    <location>
        <begin position="346"/>
        <end position="368"/>
    </location>
</feature>
<dbReference type="RefSeq" id="XP_066803584.1">
    <property type="nucleotide sequence ID" value="XM_066946083.1"/>
</dbReference>
<comment type="caution">
    <text evidence="4">The sequence shown here is derived from an EMBL/GenBank/DDBJ whole genome shotgun (WGS) entry which is preliminary data.</text>
</comment>
<dbReference type="GO" id="GO:0044695">
    <property type="term" value="C:Dsc E3 ubiquitin ligase complex"/>
    <property type="evidence" value="ECO:0007669"/>
    <property type="project" value="InterPro"/>
</dbReference>
<dbReference type="AlphaFoldDB" id="A0AAW0Z055"/>
<dbReference type="Proteomes" id="UP001388673">
    <property type="component" value="Unassembled WGS sequence"/>
</dbReference>
<feature type="compositionally biased region" description="Low complexity" evidence="1">
    <location>
        <begin position="66"/>
        <end position="75"/>
    </location>
</feature>
<keyword evidence="5" id="KW-1185">Reference proteome</keyword>
<dbReference type="PROSITE" id="PS50053">
    <property type="entry name" value="UBIQUITIN_2"/>
    <property type="match status" value="1"/>
</dbReference>
<dbReference type="PANTHER" id="PTHR28049:SF1">
    <property type="entry name" value="DSC E3 UBIQUITIN LIGASE COMPLEX SUBUNIT 3"/>
    <property type="match status" value="1"/>
</dbReference>
<feature type="region of interest" description="Disordered" evidence="1">
    <location>
        <begin position="1"/>
        <end position="87"/>
    </location>
</feature>
<dbReference type="PANTHER" id="PTHR28049">
    <property type="entry name" value="TRANSMEMBRANE PROTEIN YOR223W"/>
    <property type="match status" value="1"/>
</dbReference>
<dbReference type="InterPro" id="IPR025390">
    <property type="entry name" value="Dsc3_C"/>
</dbReference>
<evidence type="ECO:0000259" key="3">
    <source>
        <dbReference type="PROSITE" id="PS50053"/>
    </source>
</evidence>
<keyword evidence="2" id="KW-0472">Membrane</keyword>
<dbReference type="GO" id="GO:0005783">
    <property type="term" value="C:endoplasmic reticulum"/>
    <property type="evidence" value="ECO:0007669"/>
    <property type="project" value="TreeGrafter"/>
</dbReference>
<keyword evidence="2" id="KW-0812">Transmembrane</keyword>